<evidence type="ECO:0000313" key="2">
    <source>
        <dbReference type="Proteomes" id="UP000071392"/>
    </source>
</evidence>
<sequence>MKRGEIYMVDLEPTAGHEQRGHRPVLVVSSEAFNRLTQCPVILPITNGGGFARRVGFAVPISGIKTTGVVRCDQPRVLDLAARNARKVDTLPPAIMNEVLAAAATLFE</sequence>
<dbReference type="SUPFAM" id="SSF50118">
    <property type="entry name" value="Cell growth inhibitor/plasmid maintenance toxic component"/>
    <property type="match status" value="1"/>
</dbReference>
<dbReference type="OrthoDB" id="9808744at2"/>
<name>A0A139SQZ9_9BACT</name>
<dbReference type="GO" id="GO:0004521">
    <property type="term" value="F:RNA endonuclease activity"/>
    <property type="evidence" value="ECO:0007669"/>
    <property type="project" value="TreeGrafter"/>
</dbReference>
<dbReference type="InterPro" id="IPR003477">
    <property type="entry name" value="PemK-like"/>
</dbReference>
<accession>A0A139SQZ9</accession>
<evidence type="ECO:0000313" key="1">
    <source>
        <dbReference type="EMBL" id="KXU36934.1"/>
    </source>
</evidence>
<dbReference type="PANTHER" id="PTHR33988">
    <property type="entry name" value="ENDORIBONUCLEASE MAZF-RELATED"/>
    <property type="match status" value="1"/>
</dbReference>
<keyword evidence="2" id="KW-1185">Reference proteome</keyword>
<dbReference type="GO" id="GO:0016075">
    <property type="term" value="P:rRNA catabolic process"/>
    <property type="evidence" value="ECO:0007669"/>
    <property type="project" value="TreeGrafter"/>
</dbReference>
<reference evidence="1 2" key="1">
    <citation type="submission" date="2016-02" db="EMBL/GenBank/DDBJ databases">
        <authorList>
            <person name="Wen L."/>
            <person name="He K."/>
            <person name="Yang H."/>
        </authorList>
    </citation>
    <scope>NUCLEOTIDE SEQUENCE [LARGE SCALE GENOMIC DNA]</scope>
    <source>
        <strain evidence="1 2">CV41</strain>
    </source>
</reference>
<dbReference type="Pfam" id="PF02452">
    <property type="entry name" value="PemK_toxin"/>
    <property type="match status" value="1"/>
</dbReference>
<dbReference type="GO" id="GO:0006402">
    <property type="term" value="P:mRNA catabolic process"/>
    <property type="evidence" value="ECO:0007669"/>
    <property type="project" value="TreeGrafter"/>
</dbReference>
<dbReference type="GO" id="GO:0003677">
    <property type="term" value="F:DNA binding"/>
    <property type="evidence" value="ECO:0007669"/>
    <property type="project" value="InterPro"/>
</dbReference>
<dbReference type="STRING" id="1548208.AXK12_02665"/>
<dbReference type="Gene3D" id="2.30.30.110">
    <property type="match status" value="1"/>
</dbReference>
<dbReference type="Proteomes" id="UP000071392">
    <property type="component" value="Unassembled WGS sequence"/>
</dbReference>
<dbReference type="RefSeq" id="WP_068711113.1">
    <property type="nucleotide sequence ID" value="NZ_LSZP01000018.1"/>
</dbReference>
<proteinExistence type="predicted"/>
<gene>
    <name evidence="1" type="ORF">AXK12_02665</name>
</gene>
<dbReference type="AlphaFoldDB" id="A0A139SQZ9"/>
<comment type="caution">
    <text evidence="1">The sequence shown here is derived from an EMBL/GenBank/DDBJ whole genome shotgun (WGS) entry which is preliminary data.</text>
</comment>
<protein>
    <submittedName>
        <fullName evidence="1">Pemk protein</fullName>
    </submittedName>
</protein>
<dbReference type="EMBL" id="LSZP01000018">
    <property type="protein sequence ID" value="KXU36934.1"/>
    <property type="molecule type" value="Genomic_DNA"/>
</dbReference>
<dbReference type="InterPro" id="IPR011067">
    <property type="entry name" value="Plasmid_toxin/cell-grow_inhib"/>
</dbReference>
<organism evidence="1 2">
    <name type="scientific">Cephaloticoccus capnophilus</name>
    <dbReference type="NCBI Taxonomy" id="1548208"/>
    <lineage>
        <taxon>Bacteria</taxon>
        <taxon>Pseudomonadati</taxon>
        <taxon>Verrucomicrobiota</taxon>
        <taxon>Opitutia</taxon>
        <taxon>Opitutales</taxon>
        <taxon>Opitutaceae</taxon>
        <taxon>Cephaloticoccus</taxon>
    </lineage>
</organism>